<dbReference type="InterPro" id="IPR027417">
    <property type="entry name" value="P-loop_NTPase"/>
</dbReference>
<dbReference type="GO" id="GO:0016787">
    <property type="term" value="F:hydrolase activity"/>
    <property type="evidence" value="ECO:0007669"/>
    <property type="project" value="UniProtKB-KW"/>
</dbReference>
<feature type="non-terminal residue" evidence="5">
    <location>
        <position position="107"/>
    </location>
</feature>
<dbReference type="GO" id="GO:0005524">
    <property type="term" value="F:ATP binding"/>
    <property type="evidence" value="ECO:0007669"/>
    <property type="project" value="UniProtKB-KW"/>
</dbReference>
<dbReference type="Proteomes" id="UP000243686">
    <property type="component" value="Unassembled WGS sequence"/>
</dbReference>
<evidence type="ECO:0000256" key="2">
    <source>
        <dbReference type="ARBA" id="ARBA00022801"/>
    </source>
</evidence>
<name>A0A1S8WMX0_OPIVI</name>
<dbReference type="PANTHER" id="PTHR12131">
    <property type="entry name" value="ATP-DEPENDENT RNA AND DNA HELICASE"/>
    <property type="match status" value="1"/>
</dbReference>
<dbReference type="PANTHER" id="PTHR12131:SF7">
    <property type="entry name" value="EXOSOME RNA HELICASE MTR4"/>
    <property type="match status" value="1"/>
</dbReference>
<keyword evidence="2" id="KW-0378">Hydrolase</keyword>
<dbReference type="InterPro" id="IPR050699">
    <property type="entry name" value="RNA-DNA_Helicase"/>
</dbReference>
<reference evidence="5 6" key="1">
    <citation type="submission" date="2015-03" db="EMBL/GenBank/DDBJ databases">
        <title>Draft genome of the nematode, Opisthorchis viverrini.</title>
        <authorList>
            <person name="Mitreva M."/>
        </authorList>
    </citation>
    <scope>NUCLEOTIDE SEQUENCE [LARGE SCALE GENOMIC DNA]</scope>
    <source>
        <strain evidence="5">Khon Kaen</strain>
    </source>
</reference>
<keyword evidence="4" id="KW-0067">ATP-binding</keyword>
<keyword evidence="6" id="KW-1185">Reference proteome</keyword>
<keyword evidence="3" id="KW-0347">Helicase</keyword>
<dbReference type="GO" id="GO:0004386">
    <property type="term" value="F:helicase activity"/>
    <property type="evidence" value="ECO:0007669"/>
    <property type="project" value="UniProtKB-KW"/>
</dbReference>
<dbReference type="SUPFAM" id="SSF52540">
    <property type="entry name" value="P-loop containing nucleoside triphosphate hydrolases"/>
    <property type="match status" value="1"/>
</dbReference>
<dbReference type="EMBL" id="KV901335">
    <property type="protein sequence ID" value="OON15799.1"/>
    <property type="molecule type" value="Genomic_DNA"/>
</dbReference>
<evidence type="ECO:0000313" key="6">
    <source>
        <dbReference type="Proteomes" id="UP000243686"/>
    </source>
</evidence>
<feature type="non-terminal residue" evidence="5">
    <location>
        <position position="1"/>
    </location>
</feature>
<gene>
    <name evidence="5" type="ORF">X801_08394</name>
</gene>
<evidence type="ECO:0000256" key="4">
    <source>
        <dbReference type="ARBA" id="ARBA00022840"/>
    </source>
</evidence>
<protein>
    <submittedName>
        <fullName evidence="5">Uncharacterized protein</fullName>
    </submittedName>
</protein>
<accession>A0A1S8WMX0</accession>
<dbReference type="AlphaFoldDB" id="A0A1S8WMX0"/>
<keyword evidence="1" id="KW-0547">Nucleotide-binding</keyword>
<dbReference type="GO" id="GO:0005634">
    <property type="term" value="C:nucleus"/>
    <property type="evidence" value="ECO:0007669"/>
    <property type="project" value="TreeGrafter"/>
</dbReference>
<evidence type="ECO:0000256" key="3">
    <source>
        <dbReference type="ARBA" id="ARBA00022806"/>
    </source>
</evidence>
<organism evidence="5 6">
    <name type="scientific">Opisthorchis viverrini</name>
    <name type="common">Southeast Asian liver fluke</name>
    <dbReference type="NCBI Taxonomy" id="6198"/>
    <lineage>
        <taxon>Eukaryota</taxon>
        <taxon>Metazoa</taxon>
        <taxon>Spiralia</taxon>
        <taxon>Lophotrochozoa</taxon>
        <taxon>Platyhelminthes</taxon>
        <taxon>Trematoda</taxon>
        <taxon>Digenea</taxon>
        <taxon>Opisthorchiida</taxon>
        <taxon>Opisthorchiata</taxon>
        <taxon>Opisthorchiidae</taxon>
        <taxon>Opisthorchis</taxon>
    </lineage>
</organism>
<evidence type="ECO:0000313" key="5">
    <source>
        <dbReference type="EMBL" id="OON15799.1"/>
    </source>
</evidence>
<dbReference type="Gene3D" id="3.40.50.300">
    <property type="entry name" value="P-loop containing nucleotide triphosphate hydrolases"/>
    <property type="match status" value="1"/>
</dbReference>
<sequence length="107" mass="12115">SENNVIQIVRLLKHRSLEPIIVFSFSKKECEIYALQLAKFDFTSDAEKKIVDEVFRNAIDSLSSEDRSLPQVESVLPLLRRGVGIHHGGLLPLLKETVEILFGENLI</sequence>
<proteinExistence type="predicted"/>
<evidence type="ECO:0000256" key="1">
    <source>
        <dbReference type="ARBA" id="ARBA00022741"/>
    </source>
</evidence>
<dbReference type="GO" id="GO:0000460">
    <property type="term" value="P:maturation of 5.8S rRNA"/>
    <property type="evidence" value="ECO:0007669"/>
    <property type="project" value="TreeGrafter"/>
</dbReference>